<dbReference type="PANTHER" id="PTHR43540:SF1">
    <property type="entry name" value="ISOCHORISMATASE HYDROLASE"/>
    <property type="match status" value="1"/>
</dbReference>
<evidence type="ECO:0000313" key="4">
    <source>
        <dbReference type="EMBL" id="EEG91200.1"/>
    </source>
</evidence>
<protein>
    <submittedName>
        <fullName evidence="4">Isochorismatase family protein</fullName>
        <ecNumber evidence="4">3.-.-.-</ecNumber>
    </submittedName>
</protein>
<evidence type="ECO:0000259" key="3">
    <source>
        <dbReference type="Pfam" id="PF00857"/>
    </source>
</evidence>
<evidence type="ECO:0000256" key="1">
    <source>
        <dbReference type="ARBA" id="ARBA00006336"/>
    </source>
</evidence>
<dbReference type="SUPFAM" id="SSF52499">
    <property type="entry name" value="Isochorismatase-like hydrolases"/>
    <property type="match status" value="1"/>
</dbReference>
<dbReference type="CDD" id="cd00431">
    <property type="entry name" value="cysteine_hydrolases"/>
    <property type="match status" value="1"/>
</dbReference>
<reference evidence="4 5" key="2">
    <citation type="submission" date="2009-03" db="EMBL/GenBank/DDBJ databases">
        <title>Draft genome sequence of Coprococcus comes (ATCC 27758).</title>
        <authorList>
            <person name="Sudarsanam P."/>
            <person name="Ley R."/>
            <person name="Guruge J."/>
            <person name="Turnbaugh P.J."/>
            <person name="Mahowald M."/>
            <person name="Liep D."/>
            <person name="Gordon J."/>
        </authorList>
    </citation>
    <scope>NUCLEOTIDE SEQUENCE [LARGE SCALE GENOMIC DNA]</scope>
    <source>
        <strain evidence="4 5">ATCC 27758</strain>
    </source>
</reference>
<dbReference type="HOGENOM" id="CLU_068979_15_2_9"/>
<sequence length="122" mass="14026">MRPNCIEGTFGIEIDPMLEVDEKKDYVIRKRRYSGFFGTDLDLVLRENEVENVVVVGTKTNCCIRATVTDAFYLNYNPYVIRECVATNSETVNEVHLTDIDKYLGKVIDMNTFSKMLEEGQL</sequence>
<feature type="domain" description="Isochorismatase-like" evidence="3">
    <location>
        <begin position="3"/>
        <end position="111"/>
    </location>
</feature>
<comment type="similarity">
    <text evidence="1">Belongs to the isochorismatase family.</text>
</comment>
<name>C0B5N6_9FIRM</name>
<keyword evidence="2 4" id="KW-0378">Hydrolase</keyword>
<dbReference type="PANTHER" id="PTHR43540">
    <property type="entry name" value="PEROXYUREIDOACRYLATE/UREIDOACRYLATE AMIDOHYDROLASE-RELATED"/>
    <property type="match status" value="1"/>
</dbReference>
<evidence type="ECO:0000313" key="5">
    <source>
        <dbReference type="Proteomes" id="UP000003793"/>
    </source>
</evidence>
<proteinExistence type="inferred from homology"/>
<comment type="caution">
    <text evidence="4">The sequence shown here is derived from an EMBL/GenBank/DDBJ whole genome shotgun (WGS) entry which is preliminary data.</text>
</comment>
<dbReference type="InterPro" id="IPR036380">
    <property type="entry name" value="Isochorismatase-like_sf"/>
</dbReference>
<evidence type="ECO:0000256" key="2">
    <source>
        <dbReference type="ARBA" id="ARBA00022801"/>
    </source>
</evidence>
<dbReference type="AlphaFoldDB" id="C0B5N6"/>
<dbReference type="GO" id="GO:0016787">
    <property type="term" value="F:hydrolase activity"/>
    <property type="evidence" value="ECO:0007669"/>
    <property type="project" value="UniProtKB-KW"/>
</dbReference>
<dbReference type="InterPro" id="IPR000868">
    <property type="entry name" value="Isochorismatase-like_dom"/>
</dbReference>
<dbReference type="Proteomes" id="UP000003793">
    <property type="component" value="Unassembled WGS sequence"/>
</dbReference>
<accession>C0B5N6</accession>
<dbReference type="EC" id="3.-.-.-" evidence="4"/>
<organism evidence="4 5">
    <name type="scientific">Coprococcus comes ATCC 27758</name>
    <dbReference type="NCBI Taxonomy" id="470146"/>
    <lineage>
        <taxon>Bacteria</taxon>
        <taxon>Bacillati</taxon>
        <taxon>Bacillota</taxon>
        <taxon>Clostridia</taxon>
        <taxon>Lachnospirales</taxon>
        <taxon>Lachnospiraceae</taxon>
        <taxon>Coprococcus</taxon>
    </lineage>
</organism>
<dbReference type="Gene3D" id="3.40.50.850">
    <property type="entry name" value="Isochorismatase-like"/>
    <property type="match status" value="1"/>
</dbReference>
<gene>
    <name evidence="4" type="ORF">COPCOM_00457</name>
</gene>
<reference evidence="4 5" key="1">
    <citation type="submission" date="2009-02" db="EMBL/GenBank/DDBJ databases">
        <authorList>
            <person name="Fulton L."/>
            <person name="Clifton S."/>
            <person name="Fulton B."/>
            <person name="Xu J."/>
            <person name="Minx P."/>
            <person name="Pepin K.H."/>
            <person name="Johnson M."/>
            <person name="Bhonagiri V."/>
            <person name="Nash W.E."/>
            <person name="Mardis E.R."/>
            <person name="Wilson R.K."/>
        </authorList>
    </citation>
    <scope>NUCLEOTIDE SEQUENCE [LARGE SCALE GENOMIC DNA]</scope>
    <source>
        <strain evidence="4 5">ATCC 27758</strain>
    </source>
</reference>
<dbReference type="EMBL" id="ABVR01000033">
    <property type="protein sequence ID" value="EEG91200.1"/>
    <property type="molecule type" value="Genomic_DNA"/>
</dbReference>
<dbReference type="Pfam" id="PF00857">
    <property type="entry name" value="Isochorismatase"/>
    <property type="match status" value="1"/>
</dbReference>
<dbReference type="InterPro" id="IPR050272">
    <property type="entry name" value="Isochorismatase-like_hydrls"/>
</dbReference>